<dbReference type="InterPro" id="IPR036188">
    <property type="entry name" value="FAD/NAD-bd_sf"/>
</dbReference>
<evidence type="ECO:0000256" key="5">
    <source>
        <dbReference type="ARBA" id="ARBA00023002"/>
    </source>
</evidence>
<proteinExistence type="inferred from homology"/>
<evidence type="ECO:0000256" key="4">
    <source>
        <dbReference type="ARBA" id="ARBA00022857"/>
    </source>
</evidence>
<gene>
    <name evidence="9" type="ORF">SAMN06264849_11141</name>
</gene>
<evidence type="ECO:0000256" key="1">
    <source>
        <dbReference type="ARBA" id="ARBA00011738"/>
    </source>
</evidence>
<dbReference type="HAMAP" id="MF_01685">
    <property type="entry name" value="FENR2"/>
    <property type="match status" value="1"/>
</dbReference>
<keyword evidence="5 6" id="KW-0560">Oxidoreductase</keyword>
<comment type="cofactor">
    <cofactor evidence="6">
        <name>FAD</name>
        <dbReference type="ChEBI" id="CHEBI:57692"/>
    </cofactor>
    <text evidence="6">Binds 1 FAD per subunit.</text>
</comment>
<dbReference type="Pfam" id="PF07992">
    <property type="entry name" value="Pyr_redox_2"/>
    <property type="match status" value="1"/>
</dbReference>
<evidence type="ECO:0000313" key="9">
    <source>
        <dbReference type="EMBL" id="SMO88385.1"/>
    </source>
</evidence>
<comment type="similarity">
    <text evidence="6">Belongs to the ferredoxin--NADP reductase type 2 family.</text>
</comment>
<feature type="binding site" evidence="6">
    <location>
        <position position="88"/>
    </location>
    <ligand>
        <name>FAD</name>
        <dbReference type="ChEBI" id="CHEBI:57692"/>
    </ligand>
</feature>
<name>A0A521EWU0_9BACL</name>
<dbReference type="PANTHER" id="PTHR48105">
    <property type="entry name" value="THIOREDOXIN REDUCTASE 1-RELATED-RELATED"/>
    <property type="match status" value="1"/>
</dbReference>
<feature type="binding site" evidence="6">
    <location>
        <position position="290"/>
    </location>
    <ligand>
        <name>FAD</name>
        <dbReference type="ChEBI" id="CHEBI:57692"/>
    </ligand>
</feature>
<comment type="subunit">
    <text evidence="1 6">Homodimer.</text>
</comment>
<sequence length="383" mass="42012">MKENECFDITIIGGGPAGLYSAFYSGVREMKTKIIECQPQLGGKIHIYPEKMIWDVGGLKPITGAELMEQLIEQGLTFHPEVVLNEKIVSISRKNDGLFVLHAASGRKHYSKTVIVAIGSGILKPQKLHITGAERFEVTNLHYTVKSLAHFKEKTVIISGGGNAAIDWANELEPIAKKVYVTHRKGSLSGHESQITQLINSSAECFFHTSITKLLASKSQDTIERVQLTNHQTGDISYLSVDEVLINHGFHRDASLLENSDLNIELVDQCCIAGNAMSESSIEGLYAAGDILKHEGKLNLIAGAFQDAANAVNKAKQYIQPDASAVGIVSSHNERFKQRNKKLMREHFEKKSYETADKGKKRGISGEASFSDDPAKSPKVPTV</sequence>
<dbReference type="GO" id="GO:0050660">
    <property type="term" value="F:flavin adenine dinucleotide binding"/>
    <property type="evidence" value="ECO:0007669"/>
    <property type="project" value="UniProtKB-UniRule"/>
</dbReference>
<dbReference type="InterPro" id="IPR050097">
    <property type="entry name" value="Ferredoxin-NADP_redctase_2"/>
</dbReference>
<protein>
    <recommendedName>
        <fullName evidence="6">Ferredoxin--NADP reductase</fullName>
        <shortName evidence="6">FNR</shortName>
        <shortName evidence="6">Fd-NADP(+) reductase</shortName>
        <ecNumber evidence="6">1.18.1.2</ecNumber>
    </recommendedName>
</protein>
<accession>A0A521EWU0</accession>
<feature type="compositionally biased region" description="Basic and acidic residues" evidence="7">
    <location>
        <begin position="343"/>
        <end position="358"/>
    </location>
</feature>
<dbReference type="SUPFAM" id="SSF51905">
    <property type="entry name" value="FAD/NAD(P)-binding domain"/>
    <property type="match status" value="1"/>
</dbReference>
<evidence type="ECO:0000259" key="8">
    <source>
        <dbReference type="Pfam" id="PF07992"/>
    </source>
</evidence>
<organism evidence="9 10">
    <name type="scientific">Melghirimyces algeriensis</name>
    <dbReference type="NCBI Taxonomy" id="910412"/>
    <lineage>
        <taxon>Bacteria</taxon>
        <taxon>Bacillati</taxon>
        <taxon>Bacillota</taxon>
        <taxon>Bacilli</taxon>
        <taxon>Bacillales</taxon>
        <taxon>Thermoactinomycetaceae</taxon>
        <taxon>Melghirimyces</taxon>
    </lineage>
</organism>
<feature type="binding site" evidence="6">
    <location>
        <position position="36"/>
    </location>
    <ligand>
        <name>FAD</name>
        <dbReference type="ChEBI" id="CHEBI:57692"/>
    </ligand>
</feature>
<dbReference type="EMBL" id="FXTI01000011">
    <property type="protein sequence ID" value="SMO88385.1"/>
    <property type="molecule type" value="Genomic_DNA"/>
</dbReference>
<feature type="binding site" evidence="6">
    <location>
        <position position="48"/>
    </location>
    <ligand>
        <name>FAD</name>
        <dbReference type="ChEBI" id="CHEBI:57692"/>
    </ligand>
</feature>
<feature type="binding site" evidence="6">
    <location>
        <position position="331"/>
    </location>
    <ligand>
        <name>FAD</name>
        <dbReference type="ChEBI" id="CHEBI:57692"/>
    </ligand>
</feature>
<keyword evidence="4 6" id="KW-0521">NADP</keyword>
<dbReference type="GO" id="GO:0004324">
    <property type="term" value="F:ferredoxin-NADP+ reductase activity"/>
    <property type="evidence" value="ECO:0007669"/>
    <property type="project" value="UniProtKB-UniRule"/>
</dbReference>
<dbReference type="PRINTS" id="PR00469">
    <property type="entry name" value="PNDRDTASEII"/>
</dbReference>
<dbReference type="EC" id="1.18.1.2" evidence="6"/>
<evidence type="ECO:0000256" key="3">
    <source>
        <dbReference type="ARBA" id="ARBA00022827"/>
    </source>
</evidence>
<feature type="region of interest" description="Disordered" evidence="7">
    <location>
        <begin position="343"/>
        <end position="383"/>
    </location>
</feature>
<dbReference type="InterPro" id="IPR023753">
    <property type="entry name" value="FAD/NAD-binding_dom"/>
</dbReference>
<comment type="caution">
    <text evidence="6">Lacks conserved residue(s) required for the propagation of feature annotation.</text>
</comment>
<keyword evidence="10" id="KW-1185">Reference proteome</keyword>
<evidence type="ECO:0000256" key="6">
    <source>
        <dbReference type="HAMAP-Rule" id="MF_01685"/>
    </source>
</evidence>
<dbReference type="Proteomes" id="UP000315636">
    <property type="component" value="Unassembled WGS sequence"/>
</dbReference>
<feature type="binding site" evidence="6">
    <location>
        <position position="44"/>
    </location>
    <ligand>
        <name>FAD</name>
        <dbReference type="ChEBI" id="CHEBI:57692"/>
    </ligand>
</feature>
<dbReference type="InterPro" id="IPR022890">
    <property type="entry name" value="Fd--NADP_Rdtase_type_2"/>
</dbReference>
<keyword evidence="2 6" id="KW-0285">Flavoprotein</keyword>
<dbReference type="OrthoDB" id="9806179at2"/>
<dbReference type="GO" id="GO:0050661">
    <property type="term" value="F:NADP binding"/>
    <property type="evidence" value="ECO:0007669"/>
    <property type="project" value="UniProtKB-UniRule"/>
</dbReference>
<evidence type="ECO:0000313" key="10">
    <source>
        <dbReference type="Proteomes" id="UP000315636"/>
    </source>
</evidence>
<feature type="binding site" evidence="6">
    <location>
        <position position="123"/>
    </location>
    <ligand>
        <name>FAD</name>
        <dbReference type="ChEBI" id="CHEBI:57692"/>
    </ligand>
</feature>
<evidence type="ECO:0000256" key="7">
    <source>
        <dbReference type="SAM" id="MobiDB-lite"/>
    </source>
</evidence>
<reference evidence="9 10" key="1">
    <citation type="submission" date="2017-05" db="EMBL/GenBank/DDBJ databases">
        <authorList>
            <person name="Varghese N."/>
            <person name="Submissions S."/>
        </authorList>
    </citation>
    <scope>NUCLEOTIDE SEQUENCE [LARGE SCALE GENOMIC DNA]</scope>
    <source>
        <strain evidence="9 10">DSM 45474</strain>
    </source>
</reference>
<dbReference type="AlphaFoldDB" id="A0A521EWU0"/>
<feature type="domain" description="FAD/NAD(P)-binding" evidence="8">
    <location>
        <begin position="7"/>
        <end position="307"/>
    </location>
</feature>
<comment type="catalytic activity">
    <reaction evidence="6">
        <text>2 reduced [2Fe-2S]-[ferredoxin] + NADP(+) + H(+) = 2 oxidized [2Fe-2S]-[ferredoxin] + NADPH</text>
        <dbReference type="Rhea" id="RHEA:20125"/>
        <dbReference type="Rhea" id="RHEA-COMP:10000"/>
        <dbReference type="Rhea" id="RHEA-COMP:10001"/>
        <dbReference type="ChEBI" id="CHEBI:15378"/>
        <dbReference type="ChEBI" id="CHEBI:33737"/>
        <dbReference type="ChEBI" id="CHEBI:33738"/>
        <dbReference type="ChEBI" id="CHEBI:57783"/>
        <dbReference type="ChEBI" id="CHEBI:58349"/>
        <dbReference type="EC" id="1.18.1.2"/>
    </reaction>
</comment>
<evidence type="ECO:0000256" key="2">
    <source>
        <dbReference type="ARBA" id="ARBA00022630"/>
    </source>
</evidence>
<keyword evidence="3 6" id="KW-0274">FAD</keyword>
<dbReference type="PRINTS" id="PR00368">
    <property type="entry name" value="FADPNR"/>
</dbReference>
<dbReference type="Gene3D" id="3.50.50.60">
    <property type="entry name" value="FAD/NAD(P)-binding domain"/>
    <property type="match status" value="2"/>
</dbReference>